<dbReference type="Gene3D" id="2.40.10.270">
    <property type="entry name" value="Bacteriophage SPP1 head-tail adaptor protein"/>
    <property type="match status" value="1"/>
</dbReference>
<sequence length="110" mass="12673">MPIIKNVNELNERIDVIVMKPQSGPMPGEDVETIIFSCWAKIRTQNIKDVKEMAGTTYDDTLEIVIRQDQKQTISTKMIIGWQGNKYNVVKVNPDTAFKEYMVLLVKQKQ</sequence>
<protein>
    <submittedName>
        <fullName evidence="1">Phage head closure protein</fullName>
    </submittedName>
</protein>
<dbReference type="NCBIfam" id="TIGR01563">
    <property type="entry name" value="gp16_SPP1"/>
    <property type="match status" value="1"/>
</dbReference>
<evidence type="ECO:0000313" key="1">
    <source>
        <dbReference type="EMBL" id="MDT2735768.1"/>
    </source>
</evidence>
<dbReference type="EMBL" id="JARQAI010000001">
    <property type="protein sequence ID" value="MDT2735768.1"/>
    <property type="molecule type" value="Genomic_DNA"/>
</dbReference>
<dbReference type="RefSeq" id="WP_311796421.1">
    <property type="nucleotide sequence ID" value="NZ_JARQAI010000001.1"/>
</dbReference>
<dbReference type="InterPro" id="IPR038666">
    <property type="entry name" value="SSP1_head-tail_sf"/>
</dbReference>
<dbReference type="InterPro" id="IPR008767">
    <property type="entry name" value="Phage_SPP1_head-tail_adaptor"/>
</dbReference>
<dbReference type="Pfam" id="PF05521">
    <property type="entry name" value="Phage_HCP"/>
    <property type="match status" value="1"/>
</dbReference>
<proteinExistence type="predicted"/>
<organism evidence="1 2">
    <name type="scientific">Enterococcus pseudoavium</name>
    <dbReference type="NCBI Taxonomy" id="44007"/>
    <lineage>
        <taxon>Bacteria</taxon>
        <taxon>Bacillati</taxon>
        <taxon>Bacillota</taxon>
        <taxon>Bacilli</taxon>
        <taxon>Lactobacillales</taxon>
        <taxon>Enterococcaceae</taxon>
        <taxon>Enterococcus</taxon>
    </lineage>
</organism>
<name>A0AAE4L1L0_9ENTE</name>
<gene>
    <name evidence="1" type="ORF">P7H00_01310</name>
</gene>
<evidence type="ECO:0000313" key="2">
    <source>
        <dbReference type="Proteomes" id="UP001180842"/>
    </source>
</evidence>
<comment type="caution">
    <text evidence="1">The sequence shown here is derived from an EMBL/GenBank/DDBJ whole genome shotgun (WGS) entry which is preliminary data.</text>
</comment>
<accession>A0AAE4L1L0</accession>
<reference evidence="1" key="1">
    <citation type="submission" date="2023-03" db="EMBL/GenBank/DDBJ databases">
        <authorList>
            <person name="Shen W."/>
            <person name="Cai J."/>
        </authorList>
    </citation>
    <scope>NUCLEOTIDE SEQUENCE</scope>
    <source>
        <strain evidence="1">P69-2</strain>
    </source>
</reference>
<dbReference type="AlphaFoldDB" id="A0AAE4L1L0"/>
<dbReference type="Proteomes" id="UP001180842">
    <property type="component" value="Unassembled WGS sequence"/>
</dbReference>